<dbReference type="GO" id="GO:0008094">
    <property type="term" value="F:ATP-dependent activity, acting on DNA"/>
    <property type="evidence" value="ECO:0007669"/>
    <property type="project" value="TreeGrafter"/>
</dbReference>
<dbReference type="PANTHER" id="PTHR45626:SF52">
    <property type="entry name" value="SINGLE-STRANDED DNA-DEPENDENT ATPASE (EUROFUNG)"/>
    <property type="match status" value="1"/>
</dbReference>
<dbReference type="InterPro" id="IPR049730">
    <property type="entry name" value="SNF2/RAD54-like_C"/>
</dbReference>
<evidence type="ECO:0000313" key="14">
    <source>
        <dbReference type="EMBL" id="KAF2680196.1"/>
    </source>
</evidence>
<evidence type="ECO:0000256" key="10">
    <source>
        <dbReference type="SAM" id="MobiDB-lite"/>
    </source>
</evidence>
<dbReference type="OrthoDB" id="448448at2759"/>
<evidence type="ECO:0000259" key="12">
    <source>
        <dbReference type="PROSITE" id="PS51192"/>
    </source>
</evidence>
<evidence type="ECO:0000256" key="2">
    <source>
        <dbReference type="ARBA" id="ARBA00022723"/>
    </source>
</evidence>
<dbReference type="Gene3D" id="3.30.40.10">
    <property type="entry name" value="Zinc/RING finger domain, C3HC4 (zinc finger)"/>
    <property type="match status" value="1"/>
</dbReference>
<protein>
    <submittedName>
        <fullName evidence="14">Uncharacterized protein</fullName>
    </submittedName>
</protein>
<evidence type="ECO:0000256" key="3">
    <source>
        <dbReference type="ARBA" id="ARBA00022741"/>
    </source>
</evidence>
<dbReference type="Gene3D" id="3.40.50.300">
    <property type="entry name" value="P-loop containing nucleotide triphosphate hydrolases"/>
    <property type="match status" value="1"/>
</dbReference>
<feature type="domain" description="Helicase ATP-binding" evidence="12">
    <location>
        <begin position="370"/>
        <end position="563"/>
    </location>
</feature>
<dbReference type="InterPro" id="IPR001650">
    <property type="entry name" value="Helicase_C-like"/>
</dbReference>
<evidence type="ECO:0000256" key="9">
    <source>
        <dbReference type="PROSITE-ProRule" id="PRU00175"/>
    </source>
</evidence>
<reference evidence="14" key="1">
    <citation type="journal article" date="2020" name="Stud. Mycol.">
        <title>101 Dothideomycetes genomes: a test case for predicting lifestyles and emergence of pathogens.</title>
        <authorList>
            <person name="Haridas S."/>
            <person name="Albert R."/>
            <person name="Binder M."/>
            <person name="Bloem J."/>
            <person name="Labutti K."/>
            <person name="Salamov A."/>
            <person name="Andreopoulos B."/>
            <person name="Baker S."/>
            <person name="Barry K."/>
            <person name="Bills G."/>
            <person name="Bluhm B."/>
            <person name="Cannon C."/>
            <person name="Castanera R."/>
            <person name="Culley D."/>
            <person name="Daum C."/>
            <person name="Ezra D."/>
            <person name="Gonzalez J."/>
            <person name="Henrissat B."/>
            <person name="Kuo A."/>
            <person name="Liang C."/>
            <person name="Lipzen A."/>
            <person name="Lutzoni F."/>
            <person name="Magnuson J."/>
            <person name="Mondo S."/>
            <person name="Nolan M."/>
            <person name="Ohm R."/>
            <person name="Pangilinan J."/>
            <person name="Park H.-J."/>
            <person name="Ramirez L."/>
            <person name="Alfaro M."/>
            <person name="Sun H."/>
            <person name="Tritt A."/>
            <person name="Yoshinaga Y."/>
            <person name="Zwiers L.-H."/>
            <person name="Turgeon B."/>
            <person name="Goodwin S."/>
            <person name="Spatafora J."/>
            <person name="Crous P."/>
            <person name="Grigoriev I."/>
        </authorList>
    </citation>
    <scope>NUCLEOTIDE SEQUENCE</scope>
    <source>
        <strain evidence="14">CBS 122367</strain>
    </source>
</reference>
<keyword evidence="2" id="KW-0479">Metal-binding</keyword>
<feature type="region of interest" description="Disordered" evidence="10">
    <location>
        <begin position="81"/>
        <end position="108"/>
    </location>
</feature>
<evidence type="ECO:0000259" key="13">
    <source>
        <dbReference type="PROSITE" id="PS51194"/>
    </source>
</evidence>
<dbReference type="GO" id="GO:0004386">
    <property type="term" value="F:helicase activity"/>
    <property type="evidence" value="ECO:0007669"/>
    <property type="project" value="UniProtKB-KW"/>
</dbReference>
<gene>
    <name evidence="14" type="ORF">K458DRAFT_373918</name>
</gene>
<evidence type="ECO:0000259" key="11">
    <source>
        <dbReference type="PROSITE" id="PS50089"/>
    </source>
</evidence>
<evidence type="ECO:0000256" key="5">
    <source>
        <dbReference type="ARBA" id="ARBA00022801"/>
    </source>
</evidence>
<accession>A0A6G1IPM7</accession>
<evidence type="ECO:0000256" key="8">
    <source>
        <dbReference type="ARBA" id="ARBA00022840"/>
    </source>
</evidence>
<dbReference type="Proteomes" id="UP000799291">
    <property type="component" value="Unassembled WGS sequence"/>
</dbReference>
<dbReference type="CDD" id="cd18008">
    <property type="entry name" value="DEXDc_SHPRH-like"/>
    <property type="match status" value="1"/>
</dbReference>
<dbReference type="SUPFAM" id="SSF52540">
    <property type="entry name" value="P-loop containing nucleoside triphosphate hydrolases"/>
    <property type="match status" value="2"/>
</dbReference>
<dbReference type="Pfam" id="PF00271">
    <property type="entry name" value="Helicase_C"/>
    <property type="match status" value="1"/>
</dbReference>
<dbReference type="GO" id="GO:0005634">
    <property type="term" value="C:nucleus"/>
    <property type="evidence" value="ECO:0007669"/>
    <property type="project" value="TreeGrafter"/>
</dbReference>
<evidence type="ECO:0000313" key="15">
    <source>
        <dbReference type="Proteomes" id="UP000799291"/>
    </source>
</evidence>
<evidence type="ECO:0000256" key="6">
    <source>
        <dbReference type="ARBA" id="ARBA00022806"/>
    </source>
</evidence>
<keyword evidence="8" id="KW-0067">ATP-binding</keyword>
<dbReference type="SMART" id="SM00487">
    <property type="entry name" value="DEXDc"/>
    <property type="match status" value="1"/>
</dbReference>
<feature type="domain" description="Helicase C-terminal" evidence="13">
    <location>
        <begin position="786"/>
        <end position="933"/>
    </location>
</feature>
<evidence type="ECO:0000256" key="4">
    <source>
        <dbReference type="ARBA" id="ARBA00022771"/>
    </source>
</evidence>
<name>A0A6G1IPM7_9PLEO</name>
<keyword evidence="3" id="KW-0547">Nucleotide-binding</keyword>
<dbReference type="Gene3D" id="3.40.50.10810">
    <property type="entry name" value="Tandem AAA-ATPase domain"/>
    <property type="match status" value="1"/>
</dbReference>
<dbReference type="GO" id="GO:0008270">
    <property type="term" value="F:zinc ion binding"/>
    <property type="evidence" value="ECO:0007669"/>
    <property type="project" value="UniProtKB-KW"/>
</dbReference>
<keyword evidence="15" id="KW-1185">Reference proteome</keyword>
<dbReference type="SMART" id="SM00184">
    <property type="entry name" value="RING"/>
    <property type="match status" value="1"/>
</dbReference>
<dbReference type="InterPro" id="IPR050628">
    <property type="entry name" value="SNF2_RAD54_helicase_TF"/>
</dbReference>
<proteinExistence type="inferred from homology"/>
<dbReference type="InterPro" id="IPR014001">
    <property type="entry name" value="Helicase_ATP-bd"/>
</dbReference>
<dbReference type="InterPro" id="IPR038718">
    <property type="entry name" value="SNF2-like_sf"/>
</dbReference>
<keyword evidence="5" id="KW-0378">Hydrolase</keyword>
<dbReference type="PROSITE" id="PS00518">
    <property type="entry name" value="ZF_RING_1"/>
    <property type="match status" value="1"/>
</dbReference>
<dbReference type="PROSITE" id="PS51192">
    <property type="entry name" value="HELICASE_ATP_BIND_1"/>
    <property type="match status" value="1"/>
</dbReference>
<dbReference type="AlphaFoldDB" id="A0A6G1IPM7"/>
<evidence type="ECO:0000256" key="1">
    <source>
        <dbReference type="ARBA" id="ARBA00007025"/>
    </source>
</evidence>
<dbReference type="InterPro" id="IPR001841">
    <property type="entry name" value="Znf_RING"/>
</dbReference>
<dbReference type="SUPFAM" id="SSF57850">
    <property type="entry name" value="RING/U-box"/>
    <property type="match status" value="1"/>
</dbReference>
<feature type="domain" description="RING-type" evidence="11">
    <location>
        <begin position="705"/>
        <end position="756"/>
    </location>
</feature>
<dbReference type="GO" id="GO:0006281">
    <property type="term" value="P:DNA repair"/>
    <property type="evidence" value="ECO:0007669"/>
    <property type="project" value="TreeGrafter"/>
</dbReference>
<dbReference type="EMBL" id="MU005598">
    <property type="protein sequence ID" value="KAF2680196.1"/>
    <property type="molecule type" value="Genomic_DNA"/>
</dbReference>
<dbReference type="SMART" id="SM00490">
    <property type="entry name" value="HELICc"/>
    <property type="match status" value="1"/>
</dbReference>
<dbReference type="GO" id="GO:0016787">
    <property type="term" value="F:hydrolase activity"/>
    <property type="evidence" value="ECO:0007669"/>
    <property type="project" value="UniProtKB-KW"/>
</dbReference>
<dbReference type="CDD" id="cd18793">
    <property type="entry name" value="SF2_C_SNF"/>
    <property type="match status" value="1"/>
</dbReference>
<dbReference type="InterPro" id="IPR000330">
    <property type="entry name" value="SNF2_N"/>
</dbReference>
<evidence type="ECO:0000256" key="7">
    <source>
        <dbReference type="ARBA" id="ARBA00022833"/>
    </source>
</evidence>
<dbReference type="Pfam" id="PF00176">
    <property type="entry name" value="SNF2-rel_dom"/>
    <property type="match status" value="1"/>
</dbReference>
<keyword evidence="4 9" id="KW-0863">Zinc-finger</keyword>
<sequence>MSLKRLLNPEIDNAANDDAYQAHRPLEGWDVYGAPIEVIPVFHDMSWNDYATELLVPEGVPTTFDQSLDVYGVNHGPVFLPPDQSEQRAVDNVTPQPPASSASPETEVEEEQICYGMIFRASVRLHGDMSELHSKLNHGGGYPVPGHYQLSITKCDQQFTVTFPDGSGLGQVNAQLEKALTGIAEQQHCVELEVFAPIRPIQETIGRANKKGEAIVRVNINVYGTRTAAYSIGQEFSSHKIYLQRPDYIRPNIAYENPHMLKLANFQPSTINNVIEAHDEKLPNNDPRKDEAFAKTISTIYASLTRNQTLVGLEGDDRLKTKLLPHQKQALDFMEQRESGPVPDKYRLWKPAEVEGKPCYRHVVTNKTSHLEYVETGGGILADEMGMGKTLSILALILRTLETAHGWAMGQGDAPNTALNEIIIRRRSRATLIIASSDLMINEWFQEMERHFHRRICHALIMIKYHGTNRQISIDIDKLCDADIVITTYHTLASDFTIGRRLLNDLDWYRLVLDEAHIIRRQSTVLYRTVAEFKARSRWCLTGTPIQNRLEDIGSLFAFIRIIPFNSSSNFRKYIATPFDEGGKRRDMAIERFTRLLDSLCLRRTKDLIHLPDQDDRVRRIEFSHEERTQYEQTQKTMMRAAKNQVGGFDQKSTLGLFQVQLQLRILCNHGTWQQPFSWNRRKLHLIDEREAMEASLGRDGEVTCSACKQTMSLLDAGAMYRRFTKHCRHVLCFECIEESNPNTADGAISDCPLCSHLWAQQPSRANATHNSEEDNYFRPHGTSSKVEALMDDVKAGVQSSKSIIFSCWTHTLDLISIYLRRESIAFERIDGECPTSKRQKILEQFTHNPQLRVLIMTTGTGAVGLNLATANRVFIVEPQWNPSVENQAIARALRLGQEQRVQVTRYVVIRTVEQEMRSLQDRKLRMAGLAWE</sequence>
<dbReference type="InterPro" id="IPR013083">
    <property type="entry name" value="Znf_RING/FYVE/PHD"/>
</dbReference>
<dbReference type="PROSITE" id="PS50089">
    <property type="entry name" value="ZF_RING_2"/>
    <property type="match status" value="1"/>
</dbReference>
<dbReference type="InterPro" id="IPR027417">
    <property type="entry name" value="P-loop_NTPase"/>
</dbReference>
<keyword evidence="7" id="KW-0862">Zinc</keyword>
<dbReference type="InterPro" id="IPR017907">
    <property type="entry name" value="Znf_RING_CS"/>
</dbReference>
<dbReference type="GO" id="GO:0005524">
    <property type="term" value="F:ATP binding"/>
    <property type="evidence" value="ECO:0007669"/>
    <property type="project" value="UniProtKB-KW"/>
</dbReference>
<dbReference type="PANTHER" id="PTHR45626">
    <property type="entry name" value="TRANSCRIPTION TERMINATION FACTOR 2-RELATED"/>
    <property type="match status" value="1"/>
</dbReference>
<dbReference type="PROSITE" id="PS51194">
    <property type="entry name" value="HELICASE_CTER"/>
    <property type="match status" value="1"/>
</dbReference>
<organism evidence="14 15">
    <name type="scientific">Lentithecium fluviatile CBS 122367</name>
    <dbReference type="NCBI Taxonomy" id="1168545"/>
    <lineage>
        <taxon>Eukaryota</taxon>
        <taxon>Fungi</taxon>
        <taxon>Dikarya</taxon>
        <taxon>Ascomycota</taxon>
        <taxon>Pezizomycotina</taxon>
        <taxon>Dothideomycetes</taxon>
        <taxon>Pleosporomycetidae</taxon>
        <taxon>Pleosporales</taxon>
        <taxon>Massarineae</taxon>
        <taxon>Lentitheciaceae</taxon>
        <taxon>Lentithecium</taxon>
    </lineage>
</organism>
<keyword evidence="6" id="KW-0347">Helicase</keyword>
<comment type="similarity">
    <text evidence="1">Belongs to the SNF2/RAD54 helicase family.</text>
</comment>